<dbReference type="InterPro" id="IPR025669">
    <property type="entry name" value="AAA_dom"/>
</dbReference>
<name>A0A8J6TVS0_9GAMM</name>
<dbReference type="CDD" id="cd02042">
    <property type="entry name" value="ParAB_family"/>
    <property type="match status" value="1"/>
</dbReference>
<dbReference type="Proteomes" id="UP000654401">
    <property type="component" value="Unassembled WGS sequence"/>
</dbReference>
<dbReference type="AlphaFoldDB" id="A0A8J6TVS0"/>
<evidence type="ECO:0000313" key="3">
    <source>
        <dbReference type="EMBL" id="MBC8519435.1"/>
    </source>
</evidence>
<dbReference type="InterPro" id="IPR050678">
    <property type="entry name" value="DNA_Partitioning_ATPase"/>
</dbReference>
<evidence type="ECO:0000256" key="1">
    <source>
        <dbReference type="ARBA" id="ARBA00060876"/>
    </source>
</evidence>
<evidence type="ECO:0000313" key="4">
    <source>
        <dbReference type="Proteomes" id="UP000654401"/>
    </source>
</evidence>
<organism evidence="3 4">
    <name type="scientific">Candidatus Thiopontia autotrophica</name>
    <dbReference type="NCBI Taxonomy" id="2841688"/>
    <lineage>
        <taxon>Bacteria</taxon>
        <taxon>Pseudomonadati</taxon>
        <taxon>Pseudomonadota</taxon>
        <taxon>Gammaproteobacteria</taxon>
        <taxon>Candidatus Thiopontia</taxon>
    </lineage>
</organism>
<reference evidence="3 4" key="1">
    <citation type="submission" date="2020-08" db="EMBL/GenBank/DDBJ databases">
        <title>Bridging the membrane lipid divide: bacteria of the FCB group superphylum have the potential to synthesize archaeal ether lipids.</title>
        <authorList>
            <person name="Villanueva L."/>
            <person name="Von Meijenfeldt F.A.B."/>
            <person name="Westbye A.B."/>
            <person name="Yadav S."/>
            <person name="Hopmans E.C."/>
            <person name="Dutilh B.E."/>
            <person name="Sinninghe Damste J.S."/>
        </authorList>
    </citation>
    <scope>NUCLEOTIDE SEQUENCE [LARGE SCALE GENOMIC DNA]</scope>
    <source>
        <strain evidence="3">NIOZ-UU100</strain>
    </source>
</reference>
<dbReference type="EMBL" id="JACNFK010000023">
    <property type="protein sequence ID" value="MBC8519435.1"/>
    <property type="molecule type" value="Genomic_DNA"/>
</dbReference>
<dbReference type="PANTHER" id="PTHR13696">
    <property type="entry name" value="P-LOOP CONTAINING NUCLEOSIDE TRIPHOSPHATE HYDROLASE"/>
    <property type="match status" value="1"/>
</dbReference>
<dbReference type="FunFam" id="3.40.50.300:FF:000285">
    <property type="entry name" value="Sporulation initiation inhibitor Soj"/>
    <property type="match status" value="1"/>
</dbReference>
<dbReference type="Pfam" id="PF13614">
    <property type="entry name" value="AAA_31"/>
    <property type="match status" value="1"/>
</dbReference>
<evidence type="ECO:0000259" key="2">
    <source>
        <dbReference type="Pfam" id="PF13614"/>
    </source>
</evidence>
<comment type="caution">
    <text evidence="3">The sequence shown here is derived from an EMBL/GenBank/DDBJ whole genome shotgun (WGS) entry which is preliminary data.</text>
</comment>
<dbReference type="InterPro" id="IPR027417">
    <property type="entry name" value="P-loop_NTPase"/>
</dbReference>
<dbReference type="SUPFAM" id="SSF52540">
    <property type="entry name" value="P-loop containing nucleoside triphosphate hydrolases"/>
    <property type="match status" value="1"/>
</dbReference>
<dbReference type="PANTHER" id="PTHR13696:SF52">
    <property type="entry name" value="PARA FAMILY PROTEIN CT_582"/>
    <property type="match status" value="1"/>
</dbReference>
<comment type="similarity">
    <text evidence="1">To B.subtilis soj.</text>
</comment>
<dbReference type="PIRSF" id="PIRSF009320">
    <property type="entry name" value="Nuc_binding_HP_1000"/>
    <property type="match status" value="1"/>
</dbReference>
<gene>
    <name evidence="3" type="ORF">H8D24_03385</name>
</gene>
<sequence>MSKIYAIANQKGGGGKTTTAVNLASALGYFEEKVLLIDLDPQGNATTGSGIDKQFVEWSGVDVLLGDVSIQEAIQKTDGAGYDLLAANSELTAAEVELMAVEDRFQRLSTALQEVSTEYSYVLIDCPPTLNILTLNAFVASHGVIVPLQCEYYALEGLTALMETMGRVQETQNPGLRLQGIVRTMYDARNRLSVEVSEQLMSHFGDQVYETVIPRNVTLAEAPSYGRPIIHYAPSSRGAYAYVDLAAEILERAEKEVKQSENGVDE</sequence>
<accession>A0A8J6TVS0</accession>
<dbReference type="Gene3D" id="3.40.50.300">
    <property type="entry name" value="P-loop containing nucleotide triphosphate hydrolases"/>
    <property type="match status" value="1"/>
</dbReference>
<protein>
    <submittedName>
        <fullName evidence="3">ParA family protein</fullName>
    </submittedName>
</protein>
<proteinExistence type="predicted"/>
<feature type="domain" description="AAA" evidence="2">
    <location>
        <begin position="3"/>
        <end position="177"/>
    </location>
</feature>